<reference evidence="2 3" key="1">
    <citation type="journal article" date="2015" name="Nature">
        <title>rRNA introns, odd ribosomes, and small enigmatic genomes across a large radiation of phyla.</title>
        <authorList>
            <person name="Brown C.T."/>
            <person name="Hug L.A."/>
            <person name="Thomas B.C."/>
            <person name="Sharon I."/>
            <person name="Castelle C.J."/>
            <person name="Singh A."/>
            <person name="Wilkins M.J."/>
            <person name="Williams K.H."/>
            <person name="Banfield J.F."/>
        </authorList>
    </citation>
    <scope>NUCLEOTIDE SEQUENCE [LARGE SCALE GENOMIC DNA]</scope>
</reference>
<dbReference type="SUPFAM" id="SSF52343">
    <property type="entry name" value="Ferredoxin reductase-like, C-terminal NADP-linked domain"/>
    <property type="match status" value="1"/>
</dbReference>
<proteinExistence type="predicted"/>
<gene>
    <name evidence="2" type="ORF">UW78_C0001G0021</name>
</gene>
<dbReference type="GO" id="GO:0016491">
    <property type="term" value="F:oxidoreductase activity"/>
    <property type="evidence" value="ECO:0007669"/>
    <property type="project" value="InterPro"/>
</dbReference>
<dbReference type="PROSITE" id="PS51384">
    <property type="entry name" value="FAD_FR"/>
    <property type="match status" value="1"/>
</dbReference>
<dbReference type="EMBL" id="LCJQ01000001">
    <property type="protein sequence ID" value="KKT82238.1"/>
    <property type="molecule type" value="Genomic_DNA"/>
</dbReference>
<dbReference type="PRINTS" id="PR00410">
    <property type="entry name" value="PHEHYDRXLASE"/>
</dbReference>
<dbReference type="SUPFAM" id="SSF63380">
    <property type="entry name" value="Riboflavin synthase domain-like"/>
    <property type="match status" value="1"/>
</dbReference>
<dbReference type="Gene3D" id="3.40.50.80">
    <property type="entry name" value="Nucleotide-binding domain of ferredoxin-NADP reductase (FNR) module"/>
    <property type="match status" value="1"/>
</dbReference>
<dbReference type="InterPro" id="IPR039261">
    <property type="entry name" value="FNR_nucleotide-bd"/>
</dbReference>
<dbReference type="AlphaFoldDB" id="A0A0G1KFC7"/>
<dbReference type="PRINTS" id="PR00371">
    <property type="entry name" value="FPNCR"/>
</dbReference>
<dbReference type="InterPro" id="IPR017938">
    <property type="entry name" value="Riboflavin_synthase-like_b-brl"/>
</dbReference>
<dbReference type="InterPro" id="IPR017927">
    <property type="entry name" value="FAD-bd_FR_type"/>
</dbReference>
<organism evidence="2 3">
    <name type="scientific">Candidatus Azambacteria bacterium GW2011_GWA1_44_9</name>
    <dbReference type="NCBI Taxonomy" id="1618610"/>
    <lineage>
        <taxon>Bacteria</taxon>
        <taxon>Candidatus Azamiibacteriota</taxon>
    </lineage>
</organism>
<comment type="caution">
    <text evidence="2">The sequence shown here is derived from an EMBL/GenBank/DDBJ whole genome shotgun (WGS) entry which is preliminary data.</text>
</comment>
<evidence type="ECO:0000313" key="3">
    <source>
        <dbReference type="Proteomes" id="UP000034595"/>
    </source>
</evidence>
<dbReference type="InterPro" id="IPR001709">
    <property type="entry name" value="Flavoprot_Pyr_Nucl_cyt_Rdtase"/>
</dbReference>
<dbReference type="Proteomes" id="UP000034595">
    <property type="component" value="Unassembled WGS sequence"/>
</dbReference>
<evidence type="ECO:0000313" key="2">
    <source>
        <dbReference type="EMBL" id="KKT82238.1"/>
    </source>
</evidence>
<dbReference type="InterPro" id="IPR001433">
    <property type="entry name" value="OxRdtase_FAD/NAD-bd"/>
</dbReference>
<dbReference type="PANTHER" id="PTHR47354">
    <property type="entry name" value="NADH OXIDOREDUCTASE HCR"/>
    <property type="match status" value="1"/>
</dbReference>
<name>A0A0G1KFC7_9BACT</name>
<accession>A0A0G1KFC7</accession>
<feature type="domain" description="FAD-binding FR-type" evidence="1">
    <location>
        <begin position="14"/>
        <end position="111"/>
    </location>
</feature>
<protein>
    <submittedName>
        <fullName evidence="2">CDP-6-deoxy-delta-3,4-glucoseen reductase</fullName>
    </submittedName>
</protein>
<sequence length="240" mass="26444">MNIIAKIKHWFTEAPYVEGTVIESERIGSRIQKVTIGLPLDVRGPFPMGSYIVAYTWGCIPRAYSIAKTDGGSFTLLVSFSGGGAGARYFRDITVGKKVIFYGPFDDFPYRAGTGRPKIFFATSTGVAPFRMMVDAAISEGLHATIVLGSPKEGDVAFKEELEELSRTNPLFSFVPTLSNADPNWQGARGYVTDYIYKNPEIVRSSDVYICGIPPMTLGVLDALKKIRMPQDKIFVQKFG</sequence>
<dbReference type="InterPro" id="IPR050415">
    <property type="entry name" value="MRET"/>
</dbReference>
<evidence type="ECO:0000259" key="1">
    <source>
        <dbReference type="PROSITE" id="PS51384"/>
    </source>
</evidence>
<dbReference type="Pfam" id="PF00175">
    <property type="entry name" value="NAD_binding_1"/>
    <property type="match status" value="1"/>
</dbReference>
<dbReference type="PANTHER" id="PTHR47354:SF5">
    <property type="entry name" value="PROTEIN RFBI"/>
    <property type="match status" value="1"/>
</dbReference>